<gene>
    <name evidence="1" type="ORF">AC812_03060</name>
</gene>
<comment type="caution">
    <text evidence="1">The sequence shown here is derived from an EMBL/GenBank/DDBJ whole genome shotgun (WGS) entry which is preliminary data.</text>
</comment>
<dbReference type="Gene3D" id="3.40.50.2000">
    <property type="entry name" value="Glycogen Phosphorylase B"/>
    <property type="match status" value="1"/>
</dbReference>
<accession>A0A0P6XCQ2</accession>
<keyword evidence="2" id="KW-1185">Reference proteome</keyword>
<dbReference type="SUPFAM" id="SSF53756">
    <property type="entry name" value="UDP-Glycosyltransferase/glycogen phosphorylase"/>
    <property type="match status" value="1"/>
</dbReference>
<dbReference type="Pfam" id="PF13692">
    <property type="entry name" value="Glyco_trans_1_4"/>
    <property type="match status" value="1"/>
</dbReference>
<proteinExistence type="predicted"/>
<reference evidence="1 2" key="1">
    <citation type="submission" date="2015-07" db="EMBL/GenBank/DDBJ databases">
        <title>Draft genome of Bellilinea caldifistulae DSM 17877.</title>
        <authorList>
            <person name="Hemp J."/>
            <person name="Ward L.M."/>
            <person name="Pace L.A."/>
            <person name="Fischer W.W."/>
        </authorList>
    </citation>
    <scope>NUCLEOTIDE SEQUENCE [LARGE SCALE GENOMIC DNA]</scope>
    <source>
        <strain evidence="1 2">GOMI-1</strain>
    </source>
</reference>
<dbReference type="RefSeq" id="WP_061913747.1">
    <property type="nucleotide sequence ID" value="NZ_DF967971.1"/>
</dbReference>
<evidence type="ECO:0008006" key="3">
    <source>
        <dbReference type="Google" id="ProtNLM"/>
    </source>
</evidence>
<dbReference type="AlphaFoldDB" id="A0A0P6XCQ2"/>
<name>A0A0P6XCQ2_9CHLR</name>
<organism evidence="1 2">
    <name type="scientific">Bellilinea caldifistulae</name>
    <dbReference type="NCBI Taxonomy" id="360411"/>
    <lineage>
        <taxon>Bacteria</taxon>
        <taxon>Bacillati</taxon>
        <taxon>Chloroflexota</taxon>
        <taxon>Anaerolineae</taxon>
        <taxon>Anaerolineales</taxon>
        <taxon>Anaerolineaceae</taxon>
        <taxon>Bellilinea</taxon>
    </lineage>
</organism>
<protein>
    <recommendedName>
        <fullName evidence="3">Glycosyltransferase</fullName>
    </recommendedName>
</protein>
<evidence type="ECO:0000313" key="1">
    <source>
        <dbReference type="EMBL" id="KPL77539.1"/>
    </source>
</evidence>
<evidence type="ECO:0000313" key="2">
    <source>
        <dbReference type="Proteomes" id="UP000050514"/>
    </source>
</evidence>
<dbReference type="Proteomes" id="UP000050514">
    <property type="component" value="Unassembled WGS sequence"/>
</dbReference>
<dbReference type="OrthoDB" id="162371at2"/>
<dbReference type="EMBL" id="LGHJ01000009">
    <property type="protein sequence ID" value="KPL77539.1"/>
    <property type="molecule type" value="Genomic_DNA"/>
</dbReference>
<dbReference type="STRING" id="360411.AC812_03060"/>
<sequence>MKITFVHSTLPEDQYRVHIRCQNPAAALQASGRHVVNLLTLEDFIHNRPPAVEVCAAADVIVIHRYLFENTLAAVARWRARGKRVLVDLDLSVEHLEPDRPGYSFWHKGILPQPYLNGSRPVYPPPAEQLKWLFKMVDGILVPTPQLARVYFAFGRVQLLADYLNINEYLVVPHHKPDDRQWLGLNLSGQAFSSLYRSGVLEGIEQALSRSSRLNVLVTGGDSSAMHWLNRLPAERVEAVPVLAVENYPAVLSRVDIGLVAGWGEFEAHQSPLPALEYMAMKIPWIASNQPGLQGLAEYGCLIENSAAEWTKAILSMAEHLESAQQRAAGAAYLYALSQDAAENIEKIERTIRAFEEAG</sequence>